<evidence type="ECO:0000313" key="7">
    <source>
        <dbReference type="Proteomes" id="UP001199319"/>
    </source>
</evidence>
<dbReference type="InterPro" id="IPR036188">
    <property type="entry name" value="FAD/NAD-bd_sf"/>
</dbReference>
<protein>
    <submittedName>
        <fullName evidence="6">Aminoacetone oxidase family FAD-binding enzyme</fullName>
    </submittedName>
</protein>
<dbReference type="PANTHER" id="PTHR42887:SF2">
    <property type="entry name" value="OS12G0638800 PROTEIN"/>
    <property type="match status" value="1"/>
</dbReference>
<gene>
    <name evidence="6" type="ORF">LKD37_10970</name>
</gene>
<dbReference type="PANTHER" id="PTHR42887">
    <property type="entry name" value="OS12G0638800 PROTEIN"/>
    <property type="match status" value="1"/>
</dbReference>
<accession>A0AAE3DEG0</accession>
<evidence type="ECO:0000259" key="4">
    <source>
        <dbReference type="Pfam" id="PF03486"/>
    </source>
</evidence>
<keyword evidence="2" id="KW-0285">Flavoprotein</keyword>
<evidence type="ECO:0000313" key="6">
    <source>
        <dbReference type="EMBL" id="MCC2130027.1"/>
    </source>
</evidence>
<dbReference type="PRINTS" id="PR00368">
    <property type="entry name" value="FADPNR"/>
</dbReference>
<evidence type="ECO:0000256" key="2">
    <source>
        <dbReference type="ARBA" id="ARBA00022630"/>
    </source>
</evidence>
<name>A0AAE3DEG0_9FIRM</name>
<dbReference type="PRINTS" id="PR00411">
    <property type="entry name" value="PNDRDTASEI"/>
</dbReference>
<evidence type="ECO:0000259" key="5">
    <source>
        <dbReference type="Pfam" id="PF22780"/>
    </source>
</evidence>
<keyword evidence="3" id="KW-0274">FAD</keyword>
<comment type="caution">
    <text evidence="6">The sequence shown here is derived from an EMBL/GenBank/DDBJ whole genome shotgun (WGS) entry which is preliminary data.</text>
</comment>
<dbReference type="Proteomes" id="UP001199319">
    <property type="component" value="Unassembled WGS sequence"/>
</dbReference>
<keyword evidence="7" id="KW-1185">Reference proteome</keyword>
<dbReference type="NCBIfam" id="TIGR00275">
    <property type="entry name" value="aminoacetone oxidase family FAD-binding enzyme"/>
    <property type="match status" value="1"/>
</dbReference>
<dbReference type="InterPro" id="IPR055178">
    <property type="entry name" value="RsdA/BaiN/AoA(So)-like_dom"/>
</dbReference>
<dbReference type="Gene3D" id="2.40.30.10">
    <property type="entry name" value="Translation factors"/>
    <property type="match status" value="1"/>
</dbReference>
<dbReference type="RefSeq" id="WP_302929260.1">
    <property type="nucleotide sequence ID" value="NZ_JAJEPW010000033.1"/>
</dbReference>
<feature type="domain" description="RsdA/BaiN/AoA(So)-like Rossmann fold-like" evidence="4">
    <location>
        <begin position="2"/>
        <end position="402"/>
    </location>
</feature>
<comment type="cofactor">
    <cofactor evidence="1">
        <name>FAD</name>
        <dbReference type="ChEBI" id="CHEBI:57692"/>
    </cofactor>
</comment>
<dbReference type="InterPro" id="IPR057661">
    <property type="entry name" value="RsdA/BaiN/AoA(So)_Rossmann"/>
</dbReference>
<evidence type="ECO:0000256" key="1">
    <source>
        <dbReference type="ARBA" id="ARBA00001974"/>
    </source>
</evidence>
<evidence type="ECO:0000256" key="3">
    <source>
        <dbReference type="ARBA" id="ARBA00022827"/>
    </source>
</evidence>
<dbReference type="EMBL" id="JAJEPW010000033">
    <property type="protein sequence ID" value="MCC2130027.1"/>
    <property type="molecule type" value="Genomic_DNA"/>
</dbReference>
<dbReference type="InterPro" id="IPR004792">
    <property type="entry name" value="BaiN-like"/>
</dbReference>
<organism evidence="6 7">
    <name type="scientific">Brotocaccenecus cirricatena</name>
    <dbReference type="NCBI Taxonomy" id="3064195"/>
    <lineage>
        <taxon>Bacteria</taxon>
        <taxon>Bacillati</taxon>
        <taxon>Bacillota</taxon>
        <taxon>Clostridia</taxon>
        <taxon>Eubacteriales</taxon>
        <taxon>Oscillospiraceae</taxon>
        <taxon>Brotocaccenecus</taxon>
    </lineage>
</organism>
<dbReference type="SUPFAM" id="SSF51905">
    <property type="entry name" value="FAD/NAD(P)-binding domain"/>
    <property type="match status" value="1"/>
</dbReference>
<feature type="domain" description="RsdA/BaiN/AoA(So)-like insert" evidence="5">
    <location>
        <begin position="191"/>
        <end position="349"/>
    </location>
</feature>
<reference evidence="6" key="1">
    <citation type="submission" date="2021-10" db="EMBL/GenBank/DDBJ databases">
        <title>Anaerobic single-cell dispensing facilitates the cultivation of human gut bacteria.</title>
        <authorList>
            <person name="Afrizal A."/>
        </authorList>
    </citation>
    <scope>NUCLEOTIDE SEQUENCE</scope>
    <source>
        <strain evidence="6">CLA-AA-H272</strain>
    </source>
</reference>
<dbReference type="AlphaFoldDB" id="A0AAE3DEG0"/>
<dbReference type="Pfam" id="PF22780">
    <property type="entry name" value="HI0933_like_1st"/>
    <property type="match status" value="1"/>
</dbReference>
<dbReference type="Gene3D" id="1.10.8.260">
    <property type="entry name" value="HI0933 insert domain-like"/>
    <property type="match status" value="1"/>
</dbReference>
<dbReference type="SUPFAM" id="SSF160996">
    <property type="entry name" value="HI0933 insert domain-like"/>
    <property type="match status" value="1"/>
</dbReference>
<sequence length="406" mass="43518">MNVLIIGGGASGMAAALTAARQGHQVVLAERQARVGRKLLSTGNGRCNLTNEYALPDRYHGEEPDFCRFALEDPELSAAGTLDFFRQLGLVTVTEPGGRVYPLSNAAASVLDVLRFALEQQENIRIRTGCVIRQLKHRDGQFQARTEEGDVITARRCILAAGGAAGAKLGGGMDGYQLARQLGHHRTVLYPSLVQVCTDPTYPRGLKGVKAQAALTLTREGETLTAGQGEVLFTEYGVSGPAVFDLSRAVAAGGDGLTLHLDFLPGWSREDTLTWLRSQRTALSRQEAGALLTGSVHPRLGRMLCKAAGISGSQPVSELTDRQLETLCRQVREFTLPVTGTCGFDQAQVTAGGLRTGELDPRTMESRLVPGFYACGEVLDIDGDCGGFNLQWAWASGRLAGRLLHI</sequence>
<dbReference type="InterPro" id="IPR023166">
    <property type="entry name" value="BaiN-like_dom_sf"/>
</dbReference>
<dbReference type="Gene3D" id="3.50.50.60">
    <property type="entry name" value="FAD/NAD(P)-binding domain"/>
    <property type="match status" value="1"/>
</dbReference>
<proteinExistence type="predicted"/>
<dbReference type="Pfam" id="PF03486">
    <property type="entry name" value="HI0933_like"/>
    <property type="match status" value="1"/>
</dbReference>